<evidence type="ECO:0000256" key="6">
    <source>
        <dbReference type="ARBA" id="ARBA00022989"/>
    </source>
</evidence>
<dbReference type="Pfam" id="PF05128">
    <property type="entry name" value="DUF697"/>
    <property type="match status" value="1"/>
</dbReference>
<evidence type="ECO:0000256" key="2">
    <source>
        <dbReference type="ARBA" id="ARBA00008255"/>
    </source>
</evidence>
<dbReference type="InterPro" id="IPR006507">
    <property type="entry name" value="UPF0283"/>
</dbReference>
<comment type="subcellular location">
    <subcellularLocation>
        <location evidence="1">Cell inner membrane</location>
        <topology evidence="1">Multi-pass membrane protein</topology>
    </subcellularLocation>
</comment>
<evidence type="ECO:0000256" key="1">
    <source>
        <dbReference type="ARBA" id="ARBA00004429"/>
    </source>
</evidence>
<evidence type="ECO:0000256" key="5">
    <source>
        <dbReference type="ARBA" id="ARBA00022692"/>
    </source>
</evidence>
<dbReference type="Proteomes" id="UP001157138">
    <property type="component" value="Unassembled WGS sequence"/>
</dbReference>
<keyword evidence="6 9" id="KW-1133">Transmembrane helix</keyword>
<gene>
    <name evidence="10" type="ORF">GCM10007938_04210</name>
</gene>
<keyword evidence="11" id="KW-1185">Reference proteome</keyword>
<dbReference type="NCBIfam" id="TIGR01620">
    <property type="entry name" value="hyp_HI0043"/>
    <property type="match status" value="1"/>
</dbReference>
<dbReference type="RefSeq" id="WP_284190572.1">
    <property type="nucleotide sequence ID" value="NZ_BSPW01000010.1"/>
</dbReference>
<evidence type="ECO:0000256" key="3">
    <source>
        <dbReference type="ARBA" id="ARBA00022475"/>
    </source>
</evidence>
<evidence type="ECO:0000256" key="7">
    <source>
        <dbReference type="ARBA" id="ARBA00023136"/>
    </source>
</evidence>
<evidence type="ECO:0000313" key="11">
    <source>
        <dbReference type="Proteomes" id="UP001157138"/>
    </source>
</evidence>
<evidence type="ECO:0000256" key="8">
    <source>
        <dbReference type="SAM" id="MobiDB-lite"/>
    </source>
</evidence>
<sequence>MNDSQDKKLKGQQIYTQTLSESPERETAEFLVQRQFDNDDQFVLATVEAEKAGEKIESGIERAIRPRQRRRFLAGGLLSSLAALVVWQSVDSLYTAIQTGDWLSVGWTGFLLALASLGVVTIGKELWALKRLRRQLTVQDKIESLIKKDSVGQGKAFCQSLAKETGALSLSSAYKRWYQGVNSSHSDKDIIEMYDAIVVSEQDKSATKIVTQYSTESAALVAISPLATVDMLLVAWRSFKMIESLAAIYGVQLGYVSRLALFKAILVNMALAGASELAIDASMDLLSMDLAGKISARAGQGLGVGILTARVGLKAMSLLRPTPWYPERQVKLGAIRKHVVEKITSLTIK</sequence>
<evidence type="ECO:0000256" key="4">
    <source>
        <dbReference type="ARBA" id="ARBA00022519"/>
    </source>
</evidence>
<feature type="transmembrane region" description="Helical" evidence="9">
    <location>
        <begin position="72"/>
        <end position="90"/>
    </location>
</feature>
<dbReference type="EMBL" id="BSPW01000010">
    <property type="protein sequence ID" value="GLT16645.1"/>
    <property type="molecule type" value="Genomic_DNA"/>
</dbReference>
<keyword evidence="4" id="KW-0997">Cell inner membrane</keyword>
<feature type="transmembrane region" description="Helical" evidence="9">
    <location>
        <begin position="102"/>
        <end position="123"/>
    </location>
</feature>
<evidence type="ECO:0000256" key="9">
    <source>
        <dbReference type="SAM" id="Phobius"/>
    </source>
</evidence>
<proteinExistence type="inferred from homology"/>
<keyword evidence="7 9" id="KW-0472">Membrane</keyword>
<feature type="region of interest" description="Disordered" evidence="8">
    <location>
        <begin position="1"/>
        <end position="22"/>
    </location>
</feature>
<comment type="caution">
    <text evidence="10">The sequence shown here is derived from an EMBL/GenBank/DDBJ whole genome shotgun (WGS) entry which is preliminary data.</text>
</comment>
<evidence type="ECO:0000313" key="10">
    <source>
        <dbReference type="EMBL" id="GLT16645.1"/>
    </source>
</evidence>
<keyword evidence="5 9" id="KW-0812">Transmembrane</keyword>
<keyword evidence="3" id="KW-1003">Cell membrane</keyword>
<protein>
    <submittedName>
        <fullName evidence="10">UPF0283 membrane protein</fullName>
    </submittedName>
</protein>
<dbReference type="PANTHER" id="PTHR39342:SF1">
    <property type="entry name" value="UPF0283 MEMBRANE PROTEIN YCJF"/>
    <property type="match status" value="1"/>
</dbReference>
<dbReference type="InterPro" id="IPR021147">
    <property type="entry name" value="DUF697"/>
</dbReference>
<organism evidence="10 11">
    <name type="scientific">Vibrio zhanjiangensis</name>
    <dbReference type="NCBI Taxonomy" id="1046128"/>
    <lineage>
        <taxon>Bacteria</taxon>
        <taxon>Pseudomonadati</taxon>
        <taxon>Pseudomonadota</taxon>
        <taxon>Gammaproteobacteria</taxon>
        <taxon>Vibrionales</taxon>
        <taxon>Vibrionaceae</taxon>
        <taxon>Vibrio</taxon>
    </lineage>
</organism>
<accession>A0ABQ6EU22</accession>
<comment type="similarity">
    <text evidence="2">Belongs to the UPF0283 family.</text>
</comment>
<dbReference type="PANTHER" id="PTHR39342">
    <property type="entry name" value="UPF0283 MEMBRANE PROTEIN YCJF"/>
    <property type="match status" value="1"/>
</dbReference>
<reference evidence="11" key="1">
    <citation type="journal article" date="2019" name="Int. J. Syst. Evol. Microbiol.">
        <title>The Global Catalogue of Microorganisms (GCM) 10K type strain sequencing project: providing services to taxonomists for standard genome sequencing and annotation.</title>
        <authorList>
            <consortium name="The Broad Institute Genomics Platform"/>
            <consortium name="The Broad Institute Genome Sequencing Center for Infectious Disease"/>
            <person name="Wu L."/>
            <person name="Ma J."/>
        </authorList>
    </citation>
    <scope>NUCLEOTIDE SEQUENCE [LARGE SCALE GENOMIC DNA]</scope>
    <source>
        <strain evidence="11">NBRC 108723</strain>
    </source>
</reference>
<name>A0ABQ6EU22_9VIBR</name>